<dbReference type="AlphaFoldDB" id="A0A9P4Q8C1"/>
<organism evidence="3 4">
    <name type="scientific">Polychaeton citri CBS 116435</name>
    <dbReference type="NCBI Taxonomy" id="1314669"/>
    <lineage>
        <taxon>Eukaryota</taxon>
        <taxon>Fungi</taxon>
        <taxon>Dikarya</taxon>
        <taxon>Ascomycota</taxon>
        <taxon>Pezizomycotina</taxon>
        <taxon>Dothideomycetes</taxon>
        <taxon>Dothideomycetidae</taxon>
        <taxon>Capnodiales</taxon>
        <taxon>Capnodiaceae</taxon>
        <taxon>Polychaeton</taxon>
    </lineage>
</organism>
<feature type="compositionally biased region" description="Low complexity" evidence="1">
    <location>
        <begin position="582"/>
        <end position="604"/>
    </location>
</feature>
<evidence type="ECO:0000256" key="1">
    <source>
        <dbReference type="SAM" id="MobiDB-lite"/>
    </source>
</evidence>
<dbReference type="EMBL" id="MU003791">
    <property type="protein sequence ID" value="KAF2721345.1"/>
    <property type="molecule type" value="Genomic_DNA"/>
</dbReference>
<feature type="chain" id="PRO_5040353388" description="Apple domain-containing protein" evidence="2">
    <location>
        <begin position="20"/>
        <end position="718"/>
    </location>
</feature>
<evidence type="ECO:0000313" key="4">
    <source>
        <dbReference type="Proteomes" id="UP000799441"/>
    </source>
</evidence>
<accession>A0A9P4Q8C1</accession>
<feature type="signal peptide" evidence="2">
    <location>
        <begin position="1"/>
        <end position="19"/>
    </location>
</feature>
<evidence type="ECO:0008006" key="5">
    <source>
        <dbReference type="Google" id="ProtNLM"/>
    </source>
</evidence>
<evidence type="ECO:0000256" key="2">
    <source>
        <dbReference type="SAM" id="SignalP"/>
    </source>
</evidence>
<protein>
    <recommendedName>
        <fullName evidence="5">Apple domain-containing protein</fullName>
    </recommendedName>
</protein>
<dbReference type="Proteomes" id="UP000799441">
    <property type="component" value="Unassembled WGS sequence"/>
</dbReference>
<name>A0A9P4Q8C1_9PEZI</name>
<reference evidence="3" key="1">
    <citation type="journal article" date="2020" name="Stud. Mycol.">
        <title>101 Dothideomycetes genomes: a test case for predicting lifestyles and emergence of pathogens.</title>
        <authorList>
            <person name="Haridas S."/>
            <person name="Albert R."/>
            <person name="Binder M."/>
            <person name="Bloem J."/>
            <person name="Labutti K."/>
            <person name="Salamov A."/>
            <person name="Andreopoulos B."/>
            <person name="Baker S."/>
            <person name="Barry K."/>
            <person name="Bills G."/>
            <person name="Bluhm B."/>
            <person name="Cannon C."/>
            <person name="Castanera R."/>
            <person name="Culley D."/>
            <person name="Daum C."/>
            <person name="Ezra D."/>
            <person name="Gonzalez J."/>
            <person name="Henrissat B."/>
            <person name="Kuo A."/>
            <person name="Liang C."/>
            <person name="Lipzen A."/>
            <person name="Lutzoni F."/>
            <person name="Magnuson J."/>
            <person name="Mondo S."/>
            <person name="Nolan M."/>
            <person name="Ohm R."/>
            <person name="Pangilinan J."/>
            <person name="Park H.-J."/>
            <person name="Ramirez L."/>
            <person name="Alfaro M."/>
            <person name="Sun H."/>
            <person name="Tritt A."/>
            <person name="Yoshinaga Y."/>
            <person name="Zwiers L.-H."/>
            <person name="Turgeon B."/>
            <person name="Goodwin S."/>
            <person name="Spatafora J."/>
            <person name="Crous P."/>
            <person name="Grigoriev I."/>
        </authorList>
    </citation>
    <scope>NUCLEOTIDE SEQUENCE</scope>
    <source>
        <strain evidence="3">CBS 116435</strain>
    </source>
</reference>
<evidence type="ECO:0000313" key="3">
    <source>
        <dbReference type="EMBL" id="KAF2721345.1"/>
    </source>
</evidence>
<feature type="region of interest" description="Disordered" evidence="1">
    <location>
        <begin position="580"/>
        <end position="608"/>
    </location>
</feature>
<proteinExistence type="predicted"/>
<comment type="caution">
    <text evidence="3">The sequence shown here is derived from an EMBL/GenBank/DDBJ whole genome shotgun (WGS) entry which is preliminary data.</text>
</comment>
<sequence length="718" mass="76130">MVSAFLPVLTLIYSGLVLGETDNVADLDLVGAASPSSSSLTIEEPSSHGSLSAGIRYCDIHNITCPYCNNALTYAAGSEYEVECDVARTCSSDTSPRNVIRNGPDSSANISISICLDICEADRPDCKGGSYSKEGCDLCLGDNILYETRAGYTGFIPATVSMLVQPAPPRATAPISSVPNAISVPHLVPNATIPFGSAGFGTYAEILPPTAAASGVNFAPYRLSNATLALGSSYPDTTSRPHVPLGPGSGGARCSPNDLQCPLCKDVTVTDSRRIPYEIRCDSYLFSNRTYTYPGRFNSNDCLELCDLNATCTGGYLAPGKRCTLAFDIDGNFSFLIQPDYISFIAANKGFRNITTASAPFIGTEINPVNSISHQSIHLPTVVTQNLTATVQPIGPMHLTPYGGASSSETKQTVTKILTATVQPIPESYSHVSFTYQPSATPSLTPEEFCDPSDMNCPACDGLIIQDAFNQSYRVQCNYRPTCQQLVGYYGRLPIDVCLHNCDVTPLCFAAIFSNGHCDLCEGNMEGAYGRQNNYTVFIPANGTASMTIPGSTSLLPSTIISSMSFKLPMTTITDSFVTTNSRPRSTLSTSSSLSSSSPSSSPSNAFPTTLSNSSLAVTCPGSDNELVLDPSDTRHYQVQCDTLYGAARRRHTIANDFQSCAASCKEECNGFLFGFGRNCILLTGVSAVASVTGWTAGVQVVRSTAASASPLITPIFT</sequence>
<gene>
    <name evidence="3" type="ORF">K431DRAFT_294383</name>
</gene>
<dbReference type="OrthoDB" id="3645242at2759"/>
<keyword evidence="2" id="KW-0732">Signal</keyword>
<keyword evidence="4" id="KW-1185">Reference proteome</keyword>